<reference evidence="1 2" key="1">
    <citation type="submission" date="2017-07" db="EMBL/GenBank/DDBJ databases">
        <title>Comparative genome analysis of lactococcal phages belonging to the virulent 936 group.</title>
        <authorList>
            <person name="Oliveira J."/>
        </authorList>
    </citation>
    <scope>NUCLEOTIDE SEQUENCE [LARGE SCALE GENOMIC DNA]</scope>
</reference>
<keyword evidence="2" id="KW-1185">Reference proteome</keyword>
<gene>
    <name evidence="1" type="ORF">05601_50</name>
</gene>
<accession>A0A343JNL9</accession>
<protein>
    <submittedName>
        <fullName evidence="1">Putative DNA polymerase subunit</fullName>
    </submittedName>
</protein>
<organism evidence="1 2">
    <name type="scientific">Lactococcus phage 05601</name>
    <dbReference type="NCBI Taxonomy" id="2029658"/>
    <lineage>
        <taxon>Viruses</taxon>
        <taxon>Duplodnaviria</taxon>
        <taxon>Heunggongvirae</taxon>
        <taxon>Uroviricota</taxon>
        <taxon>Caudoviricetes</taxon>
        <taxon>Skunavirus</taxon>
        <taxon>Skunavirus sv05601</taxon>
    </lineage>
</organism>
<proteinExistence type="predicted"/>
<dbReference type="Gene3D" id="3.40.50.300">
    <property type="entry name" value="P-loop containing nucleotide triphosphate hydrolases"/>
    <property type="match status" value="1"/>
</dbReference>
<name>A0A343JNL9_9CAUD</name>
<evidence type="ECO:0000313" key="2">
    <source>
        <dbReference type="Proteomes" id="UP000256922"/>
    </source>
</evidence>
<dbReference type="SUPFAM" id="SSF52540">
    <property type="entry name" value="P-loop containing nucleoside triphosphate hydrolases"/>
    <property type="match status" value="1"/>
</dbReference>
<dbReference type="EMBL" id="MF448554">
    <property type="protein sequence ID" value="ASZ71092.1"/>
    <property type="molecule type" value="Genomic_DNA"/>
</dbReference>
<evidence type="ECO:0000313" key="1">
    <source>
        <dbReference type="EMBL" id="ASZ71092.1"/>
    </source>
</evidence>
<dbReference type="InterPro" id="IPR027417">
    <property type="entry name" value="P-loop_NTPase"/>
</dbReference>
<sequence length="299" mass="34297">MTNIFEKVQTAKHLKEREDLINLKDDWLIDTLMPSSQAGILVAPFKSFKSSLAMHMALMVSQGLPFFGYDTKRSKTLYIDNEDTDRELNKRLRNKDNAPEDLHFLTGGEFMLDDSHHMNLLYEYIKENDIKFVILDNLMTMLRDGDIIYGKDFEPMLRRITRLKLLFQDVTFLLVAHANKSAYANSMDDKAYIVKPSDALGGSTLTAWAEFMLMLSPKRGKHNDFSKLSVKARGYQFDDDLNFSYVDSVFTCVNKSKKEPDSELVEKVKVKTPIETTKESAQAFLDLAKEQGKVTENEC</sequence>
<dbReference type="Proteomes" id="UP000256922">
    <property type="component" value="Segment"/>
</dbReference>
<dbReference type="Pfam" id="PF13481">
    <property type="entry name" value="AAA_25"/>
    <property type="match status" value="1"/>
</dbReference>